<dbReference type="STRING" id="70667.A0A183SS73"/>
<accession>A0A183SS73</accession>
<dbReference type="OrthoDB" id="6287657at2759"/>
<evidence type="ECO:0000313" key="1">
    <source>
        <dbReference type="EMBL" id="VDL93456.1"/>
    </source>
</evidence>
<proteinExistence type="predicted"/>
<evidence type="ECO:0000313" key="2">
    <source>
        <dbReference type="Proteomes" id="UP000275846"/>
    </source>
</evidence>
<reference evidence="3" key="1">
    <citation type="submission" date="2016-06" db="UniProtKB">
        <authorList>
            <consortium name="WormBaseParasite"/>
        </authorList>
    </citation>
    <scope>IDENTIFICATION</scope>
</reference>
<dbReference type="WBParaSite" id="SSLN_0000730301-mRNA-1">
    <property type="protein sequence ID" value="SSLN_0000730301-mRNA-1"/>
    <property type="gene ID" value="SSLN_0000730301"/>
</dbReference>
<dbReference type="SUPFAM" id="SSF56672">
    <property type="entry name" value="DNA/RNA polymerases"/>
    <property type="match status" value="1"/>
</dbReference>
<sequence length="135" mass="16291">MCPGIYRPLENTDMDWYLKWREMSTPMQVLLIILLQLPLLSIQLPLPAWDPTLSYLLHKVIIYRFRRELLVVYLAMKHFRHLRRGRNFTVFTDYKALSLDRKSNCDQLNYQQIRKLNYVTQFRSEICLTDGSHNK</sequence>
<dbReference type="Proteomes" id="UP000275846">
    <property type="component" value="Unassembled WGS sequence"/>
</dbReference>
<name>A0A183SS73_SCHSO</name>
<protein>
    <submittedName>
        <fullName evidence="3">RT_RNaseH domain-containing protein</fullName>
    </submittedName>
</protein>
<dbReference type="AlphaFoldDB" id="A0A183SS73"/>
<evidence type="ECO:0000313" key="3">
    <source>
        <dbReference type="WBParaSite" id="SSLN_0000730301-mRNA-1"/>
    </source>
</evidence>
<gene>
    <name evidence="1" type="ORF">SSLN_LOCUS7071</name>
</gene>
<organism evidence="3">
    <name type="scientific">Schistocephalus solidus</name>
    <name type="common">Tapeworm</name>
    <dbReference type="NCBI Taxonomy" id="70667"/>
    <lineage>
        <taxon>Eukaryota</taxon>
        <taxon>Metazoa</taxon>
        <taxon>Spiralia</taxon>
        <taxon>Lophotrochozoa</taxon>
        <taxon>Platyhelminthes</taxon>
        <taxon>Cestoda</taxon>
        <taxon>Eucestoda</taxon>
        <taxon>Diphyllobothriidea</taxon>
        <taxon>Diphyllobothriidae</taxon>
        <taxon>Schistocephalus</taxon>
    </lineage>
</organism>
<reference evidence="1 2" key="2">
    <citation type="submission" date="2018-11" db="EMBL/GenBank/DDBJ databases">
        <authorList>
            <consortium name="Pathogen Informatics"/>
        </authorList>
    </citation>
    <scope>NUCLEOTIDE SEQUENCE [LARGE SCALE GENOMIC DNA]</scope>
    <source>
        <strain evidence="1 2">NST_G2</strain>
    </source>
</reference>
<dbReference type="EMBL" id="UYSU01033973">
    <property type="protein sequence ID" value="VDL93456.1"/>
    <property type="molecule type" value="Genomic_DNA"/>
</dbReference>
<keyword evidence="2" id="KW-1185">Reference proteome</keyword>
<dbReference type="InterPro" id="IPR043502">
    <property type="entry name" value="DNA/RNA_pol_sf"/>
</dbReference>